<name>A0A1M5REH7_9FIRM</name>
<organism evidence="1 2">
    <name type="scientific">Caloranaerobacter azorensis DSM 13643</name>
    <dbReference type="NCBI Taxonomy" id="1121264"/>
    <lineage>
        <taxon>Bacteria</taxon>
        <taxon>Bacillati</taxon>
        <taxon>Bacillota</taxon>
        <taxon>Tissierellia</taxon>
        <taxon>Tissierellales</taxon>
        <taxon>Thermohalobacteraceae</taxon>
        <taxon>Caloranaerobacter</taxon>
    </lineage>
</organism>
<dbReference type="EMBL" id="FQXO01000006">
    <property type="protein sequence ID" value="SHH24598.1"/>
    <property type="molecule type" value="Genomic_DNA"/>
</dbReference>
<sequence length="53" mass="6155">MPYMWHYLINEYYFSICGCGLGEPLEDFKAAKISKDELVRKGIDPIFIEIALI</sequence>
<evidence type="ECO:0000313" key="2">
    <source>
        <dbReference type="Proteomes" id="UP000183967"/>
    </source>
</evidence>
<reference evidence="2" key="1">
    <citation type="submission" date="2016-11" db="EMBL/GenBank/DDBJ databases">
        <authorList>
            <person name="Varghese N."/>
            <person name="Submissions S."/>
        </authorList>
    </citation>
    <scope>NUCLEOTIDE SEQUENCE [LARGE SCALE GENOMIC DNA]</scope>
    <source>
        <strain evidence="2">DSM 13643</strain>
    </source>
</reference>
<dbReference type="Proteomes" id="UP000183967">
    <property type="component" value="Unassembled WGS sequence"/>
</dbReference>
<dbReference type="RefSeq" id="WP_159430365.1">
    <property type="nucleotide sequence ID" value="NZ_FQXO01000006.1"/>
</dbReference>
<protein>
    <submittedName>
        <fullName evidence="1">Uncharacterized protein</fullName>
    </submittedName>
</protein>
<keyword evidence="2" id="KW-1185">Reference proteome</keyword>
<dbReference type="AlphaFoldDB" id="A0A1M5REH7"/>
<evidence type="ECO:0000313" key="1">
    <source>
        <dbReference type="EMBL" id="SHH24598.1"/>
    </source>
</evidence>
<gene>
    <name evidence="1" type="ORF">SAMN02745135_00172</name>
</gene>
<proteinExistence type="predicted"/>
<accession>A0A1M5REH7</accession>